<dbReference type="InterPro" id="IPR041424">
    <property type="entry name" value="CinA_KH"/>
</dbReference>
<dbReference type="InterPro" id="IPR001453">
    <property type="entry name" value="MoaB/Mog_dom"/>
</dbReference>
<evidence type="ECO:0000259" key="2">
    <source>
        <dbReference type="SMART" id="SM00852"/>
    </source>
</evidence>
<dbReference type="RefSeq" id="WP_073050005.1">
    <property type="nucleotide sequence ID" value="NZ_FQZL01000021.1"/>
</dbReference>
<dbReference type="EMBL" id="FQZL01000021">
    <property type="protein sequence ID" value="SHJ45097.1"/>
    <property type="molecule type" value="Genomic_DNA"/>
</dbReference>
<dbReference type="HAMAP" id="MF_00226_B">
    <property type="entry name" value="CinA_B"/>
    <property type="match status" value="1"/>
</dbReference>
<evidence type="ECO:0000313" key="3">
    <source>
        <dbReference type="EMBL" id="SHJ45097.1"/>
    </source>
</evidence>
<reference evidence="3 4" key="1">
    <citation type="submission" date="2016-11" db="EMBL/GenBank/DDBJ databases">
        <authorList>
            <person name="Jaros S."/>
            <person name="Januszkiewicz K."/>
            <person name="Wedrychowicz H."/>
        </authorList>
    </citation>
    <scope>NUCLEOTIDE SEQUENCE [LARGE SCALE GENOMIC DNA]</scope>
    <source>
        <strain evidence="3 4">DSM 17477</strain>
    </source>
</reference>
<dbReference type="Proteomes" id="UP000184052">
    <property type="component" value="Unassembled WGS sequence"/>
</dbReference>
<dbReference type="SUPFAM" id="SSF53218">
    <property type="entry name" value="Molybdenum cofactor biosynthesis proteins"/>
    <property type="match status" value="1"/>
</dbReference>
<dbReference type="NCBIfam" id="TIGR00200">
    <property type="entry name" value="cinA_nterm"/>
    <property type="match status" value="1"/>
</dbReference>
<dbReference type="STRING" id="1121476.SAMN02745751_02596"/>
<evidence type="ECO:0000256" key="1">
    <source>
        <dbReference type="HAMAP-Rule" id="MF_00226"/>
    </source>
</evidence>
<dbReference type="PANTHER" id="PTHR13939:SF0">
    <property type="entry name" value="NMN AMIDOHYDROLASE-LIKE PROTEIN YFAY"/>
    <property type="match status" value="1"/>
</dbReference>
<dbReference type="InterPro" id="IPR036653">
    <property type="entry name" value="CinA-like_C"/>
</dbReference>
<keyword evidence="4" id="KW-1185">Reference proteome</keyword>
<feature type="domain" description="MoaB/Mog" evidence="2">
    <location>
        <begin position="4"/>
        <end position="171"/>
    </location>
</feature>
<dbReference type="Gene3D" id="3.90.950.20">
    <property type="entry name" value="CinA-like"/>
    <property type="match status" value="1"/>
</dbReference>
<dbReference type="PIRSF" id="PIRSF006728">
    <property type="entry name" value="CinA"/>
    <property type="match status" value="1"/>
</dbReference>
<dbReference type="PANTHER" id="PTHR13939">
    <property type="entry name" value="NICOTINAMIDE-NUCLEOTIDE AMIDOHYDROLASE PNCC"/>
    <property type="match status" value="1"/>
</dbReference>
<dbReference type="InterPro" id="IPR008135">
    <property type="entry name" value="Competence-induced_CinA"/>
</dbReference>
<dbReference type="Pfam" id="PF00994">
    <property type="entry name" value="MoCF_biosynth"/>
    <property type="match status" value="1"/>
</dbReference>
<sequence length="413" mass="44879">MNAEILCFGTEILHGDIANTNAQHISKKLAEIGINVFYHSVVGDNHSRMREAFELAFSRADLVVCTGGLGPTQDDITKEILAAHNKVEMVYDEDSFNHVKALYGRLNREMPESNIRQAYFPKGSKILKNNNGTANGCLMDIDGKVAVLMPGPPREMYPMLEEQVIPYLMKYSDGVIFGKKFVVTGLGESTAETMIMDLIENQTNPTIATFAGKGRVVLRVTAKAPTKEEAEELIKPIEDEILKRMGENVYSNGSDNIAEHSAQLLLENNLTVAVAESCTGGEVSSKLIDFPGISSAFLEGFVTYSNEAKMRTLGVMEQTLIDHGAVSAETAEEMARGAALKAGADIGLSTTGVAGPTGGTAEKPVGLVYIGVYYNGKTEVRKLNYPGLRATVRERSANSVLDLMNRVIRKSFK</sequence>
<dbReference type="Pfam" id="PF18146">
    <property type="entry name" value="CinA_KH"/>
    <property type="match status" value="1"/>
</dbReference>
<dbReference type="Pfam" id="PF02464">
    <property type="entry name" value="CinA"/>
    <property type="match status" value="1"/>
</dbReference>
<dbReference type="NCBIfam" id="TIGR00199">
    <property type="entry name" value="PncC_domain"/>
    <property type="match status" value="1"/>
</dbReference>
<name>A0A1M6JEH0_9FIRM</name>
<dbReference type="AlphaFoldDB" id="A0A1M6JEH0"/>
<dbReference type="SMART" id="SM00852">
    <property type="entry name" value="MoCF_biosynth"/>
    <property type="match status" value="1"/>
</dbReference>
<dbReference type="InterPro" id="IPR008136">
    <property type="entry name" value="CinA_C"/>
</dbReference>
<dbReference type="InterPro" id="IPR050101">
    <property type="entry name" value="CinA"/>
</dbReference>
<dbReference type="Gene3D" id="3.30.70.2860">
    <property type="match status" value="1"/>
</dbReference>
<accession>A0A1M6JEH0</accession>
<dbReference type="SUPFAM" id="SSF142433">
    <property type="entry name" value="CinA-like"/>
    <property type="match status" value="1"/>
</dbReference>
<dbReference type="Gene3D" id="3.40.980.10">
    <property type="entry name" value="MoaB/Mog-like domain"/>
    <property type="match status" value="1"/>
</dbReference>
<dbReference type="NCBIfam" id="NF001813">
    <property type="entry name" value="PRK00549.1"/>
    <property type="match status" value="1"/>
</dbReference>
<dbReference type="OrthoDB" id="9801454at2"/>
<comment type="similarity">
    <text evidence="1">Belongs to the CinA family.</text>
</comment>
<gene>
    <name evidence="1" type="primary">cinA</name>
    <name evidence="3" type="ORF">SAMN02745751_02596</name>
</gene>
<dbReference type="NCBIfam" id="TIGR00177">
    <property type="entry name" value="molyb_syn"/>
    <property type="match status" value="1"/>
</dbReference>
<proteinExistence type="inferred from homology"/>
<dbReference type="CDD" id="cd00885">
    <property type="entry name" value="cinA"/>
    <property type="match status" value="1"/>
</dbReference>
<organism evidence="3 4">
    <name type="scientific">Dethiosulfatibacter aminovorans DSM 17477</name>
    <dbReference type="NCBI Taxonomy" id="1121476"/>
    <lineage>
        <taxon>Bacteria</taxon>
        <taxon>Bacillati</taxon>
        <taxon>Bacillota</taxon>
        <taxon>Tissierellia</taxon>
        <taxon>Dethiosulfatibacter</taxon>
    </lineage>
</organism>
<evidence type="ECO:0000313" key="4">
    <source>
        <dbReference type="Proteomes" id="UP000184052"/>
    </source>
</evidence>
<protein>
    <recommendedName>
        <fullName evidence="1">Putative competence-damage inducible protein</fullName>
    </recommendedName>
</protein>
<dbReference type="InterPro" id="IPR036425">
    <property type="entry name" value="MoaB/Mog-like_dom_sf"/>
</dbReference>